<evidence type="ECO:0000256" key="1">
    <source>
        <dbReference type="SAM" id="MobiDB-lite"/>
    </source>
</evidence>
<feature type="compositionally biased region" description="Basic and acidic residues" evidence="1">
    <location>
        <begin position="1"/>
        <end position="13"/>
    </location>
</feature>
<dbReference type="Proteomes" id="UP001630127">
    <property type="component" value="Unassembled WGS sequence"/>
</dbReference>
<evidence type="ECO:0000313" key="3">
    <source>
        <dbReference type="Proteomes" id="UP001630127"/>
    </source>
</evidence>
<protein>
    <submittedName>
        <fullName evidence="2">Uncharacterized protein</fullName>
    </submittedName>
</protein>
<organism evidence="2 3">
    <name type="scientific">Cinchona calisaya</name>
    <dbReference type="NCBI Taxonomy" id="153742"/>
    <lineage>
        <taxon>Eukaryota</taxon>
        <taxon>Viridiplantae</taxon>
        <taxon>Streptophyta</taxon>
        <taxon>Embryophyta</taxon>
        <taxon>Tracheophyta</taxon>
        <taxon>Spermatophyta</taxon>
        <taxon>Magnoliopsida</taxon>
        <taxon>eudicotyledons</taxon>
        <taxon>Gunneridae</taxon>
        <taxon>Pentapetalae</taxon>
        <taxon>asterids</taxon>
        <taxon>lamiids</taxon>
        <taxon>Gentianales</taxon>
        <taxon>Rubiaceae</taxon>
        <taxon>Cinchonoideae</taxon>
        <taxon>Cinchoneae</taxon>
        <taxon>Cinchona</taxon>
    </lineage>
</organism>
<evidence type="ECO:0000313" key="2">
    <source>
        <dbReference type="EMBL" id="KAL3503543.1"/>
    </source>
</evidence>
<reference evidence="2 3" key="1">
    <citation type="submission" date="2024-11" db="EMBL/GenBank/DDBJ databases">
        <title>A near-complete genome assembly of Cinchona calisaya.</title>
        <authorList>
            <person name="Lian D.C."/>
            <person name="Zhao X.W."/>
            <person name="Wei L."/>
        </authorList>
    </citation>
    <scope>NUCLEOTIDE SEQUENCE [LARGE SCALE GENOMIC DNA]</scope>
    <source>
        <tissue evidence="2">Nenye</tissue>
    </source>
</reference>
<sequence>MRNIYEDGKKWEDSQLLGGDATGNKDRTGVQITSNCNFGDLSNKVTIKEKTSSGSHEVDSNMQIDDHNIKRKIFLMEEDEEQGMVENLSPKKHKASDHVDFEPH</sequence>
<feature type="region of interest" description="Disordered" evidence="1">
    <location>
        <begin position="83"/>
        <end position="104"/>
    </location>
</feature>
<gene>
    <name evidence="2" type="ORF">ACH5RR_037992</name>
</gene>
<dbReference type="EMBL" id="JBJUIK010000015">
    <property type="protein sequence ID" value="KAL3503543.1"/>
    <property type="molecule type" value="Genomic_DNA"/>
</dbReference>
<comment type="caution">
    <text evidence="2">The sequence shown here is derived from an EMBL/GenBank/DDBJ whole genome shotgun (WGS) entry which is preliminary data.</text>
</comment>
<name>A0ABD2Y942_9GENT</name>
<proteinExistence type="predicted"/>
<feature type="region of interest" description="Disordered" evidence="1">
    <location>
        <begin position="1"/>
        <end position="28"/>
    </location>
</feature>
<accession>A0ABD2Y942</accession>
<keyword evidence="3" id="KW-1185">Reference proteome</keyword>
<dbReference type="AlphaFoldDB" id="A0ABD2Y942"/>